<feature type="region of interest" description="Disordered" evidence="4">
    <location>
        <begin position="89"/>
        <end position="108"/>
    </location>
</feature>
<evidence type="ECO:0000256" key="5">
    <source>
        <dbReference type="SAM" id="SignalP"/>
    </source>
</evidence>
<evidence type="ECO:0000259" key="6">
    <source>
        <dbReference type="PROSITE" id="PS50011"/>
    </source>
</evidence>
<dbReference type="HOGENOM" id="CLU_331265_0_0_1"/>
<dbReference type="AlphaFoldDB" id="L7JYA9"/>
<dbReference type="Pfam" id="PF00069">
    <property type="entry name" value="Pkinase"/>
    <property type="match status" value="1"/>
</dbReference>
<dbReference type="Proteomes" id="UP000011185">
    <property type="component" value="Unassembled WGS sequence"/>
</dbReference>
<evidence type="ECO:0000256" key="2">
    <source>
        <dbReference type="ARBA" id="ARBA00022741"/>
    </source>
</evidence>
<dbReference type="OrthoDB" id="63989at2759"/>
<proteinExistence type="predicted"/>
<dbReference type="SUPFAM" id="SSF56112">
    <property type="entry name" value="Protein kinase-like (PK-like)"/>
    <property type="match status" value="1"/>
</dbReference>
<dbReference type="STRING" id="72359.L7JYA9"/>
<keyword evidence="8" id="KW-0808">Transferase</keyword>
<sequence length="865" mass="100712">MCTPFFIMFFLLFAKYVYCLYVFETFNSNLIFVDETTNEQWTFSISNMVDEYDNRSRLISGSGGNTGLTYLKTNELALKITERVPSSSNDVEAEDNLESINTTNESDKKVNNYEKKMEIRIVNGGTKSISEHNGDHSVNYVMSDENGTSRKLNTPSILSNTANTLSKIENYADGRLYAKSKERIDSFGFTESGKIYCIENECIMYLTPRLNDIINQPFLYRNVLITASKRNISYDIKTQNSTLYIIIGILYIRLMDVNSKYTRILKFYNICAPFFSVNNDIKVQYDVFEDGQNRFTLYEPIKDVYKVENFKKAYFFRKILREPPEINDRLCTDLKILVFLLKTLFVVVLFLHRENNVKVNRTLRVDKGIKYANGVFNKRNVMVKIYRKTDIRYLNELNILGMLDVPCFIKYTYREEKKQECFFVVDECGRNWQEKACLDGTAQPSSTNNSIMHDDVFTFSEGISNEVNVRSADFDENEGSSDELNGTRKDVSMHSMNASELENTILSNKTNTHEIGDNVNEQLGTFLKLVRVVQILHDKHIAHCNLALVNVFTRNDEVLLGNFEECFFDTEDEHENGRNERCISNHTPNNGDMPEDNKTAGDESVAADYTERKLSDRKFGDVLRHPEEHKLEFGLGTENFRAPEIIKYNVFDEALDIEKCQKADVFSLAVIWHVTAFGQHPFNKDNYKVEDNVIHDNYSLNSNIKGPLLDLMHHMLKNNYKERLSIHSVEKHPVFWDNEKTYNFYATLSDILENKNEMSYKIFCRLERNKNKVFSGNWANRLDKVMKDEISVHRIYNFNSLKGLLRVIRNKGRHYQELAGEIRQIFKSFPDGFVDYFRMRFPNLLMVCYYSGKVAASEELLENFY</sequence>
<keyword evidence="2" id="KW-0547">Nucleotide-binding</keyword>
<dbReference type="VEuPathDB" id="MicrosporidiaDB:THOM_0606"/>
<dbReference type="Pfam" id="PF06479">
    <property type="entry name" value="Ribonuc_2-5A"/>
    <property type="match status" value="1"/>
</dbReference>
<dbReference type="InterPro" id="IPR038357">
    <property type="entry name" value="KEN_sf"/>
</dbReference>
<evidence type="ECO:0000256" key="1">
    <source>
        <dbReference type="ARBA" id="ARBA00022729"/>
    </source>
</evidence>
<evidence type="ECO:0000313" key="9">
    <source>
        <dbReference type="Proteomes" id="UP000011185"/>
    </source>
</evidence>
<keyword evidence="9" id="KW-1185">Reference proteome</keyword>
<dbReference type="GO" id="GO:0006397">
    <property type="term" value="P:mRNA processing"/>
    <property type="evidence" value="ECO:0007669"/>
    <property type="project" value="InterPro"/>
</dbReference>
<dbReference type="Gene3D" id="1.20.1440.180">
    <property type="entry name" value="KEN domain"/>
    <property type="match status" value="1"/>
</dbReference>
<protein>
    <submittedName>
        <fullName evidence="8">Serine/threonine protein kinase and endoribonuclease ERN1/IRE1</fullName>
        <ecNumber evidence="8">2.7.11.1</ecNumber>
    </submittedName>
</protein>
<dbReference type="InterPro" id="IPR000719">
    <property type="entry name" value="Prot_kinase_dom"/>
</dbReference>
<dbReference type="EMBL" id="JH993849">
    <property type="protein sequence ID" value="ELQ76419.1"/>
    <property type="molecule type" value="Genomic_DNA"/>
</dbReference>
<dbReference type="PROSITE" id="PS51392">
    <property type="entry name" value="KEN"/>
    <property type="match status" value="1"/>
</dbReference>
<dbReference type="GO" id="GO:0004521">
    <property type="term" value="F:RNA endonuclease activity"/>
    <property type="evidence" value="ECO:0007669"/>
    <property type="project" value="InterPro"/>
</dbReference>
<keyword evidence="8" id="KW-0723">Serine/threonine-protein kinase</keyword>
<dbReference type="GO" id="GO:0051082">
    <property type="term" value="F:unfolded protein binding"/>
    <property type="evidence" value="ECO:0007669"/>
    <property type="project" value="TreeGrafter"/>
</dbReference>
<dbReference type="GO" id="GO:0005524">
    <property type="term" value="F:ATP binding"/>
    <property type="evidence" value="ECO:0007669"/>
    <property type="project" value="UniProtKB-KW"/>
</dbReference>
<feature type="domain" description="Protein kinase" evidence="6">
    <location>
        <begin position="345"/>
        <end position="735"/>
    </location>
</feature>
<dbReference type="GO" id="GO:1990604">
    <property type="term" value="C:IRE1-TRAF2-ASK1 complex"/>
    <property type="evidence" value="ECO:0007669"/>
    <property type="project" value="TreeGrafter"/>
</dbReference>
<evidence type="ECO:0000259" key="7">
    <source>
        <dbReference type="PROSITE" id="PS51392"/>
    </source>
</evidence>
<keyword evidence="1 5" id="KW-0732">Signal</keyword>
<dbReference type="InterPro" id="IPR045133">
    <property type="entry name" value="IRE1/2-like"/>
</dbReference>
<reference evidence="8 9" key="1">
    <citation type="journal article" date="2012" name="PLoS Pathog.">
        <title>The genome of the obligate intracellular parasite Trachipleistophora hominis: new insights into microsporidian genome dynamics and reductive evolution.</title>
        <authorList>
            <person name="Heinz E."/>
            <person name="Williams T.A."/>
            <person name="Nakjang S."/>
            <person name="Noel C.J."/>
            <person name="Swan D.C."/>
            <person name="Goldberg A.V."/>
            <person name="Harris S.R."/>
            <person name="Weinmaier T."/>
            <person name="Markert S."/>
            <person name="Becher D."/>
            <person name="Bernhardt J."/>
            <person name="Dagan T."/>
            <person name="Hacker C."/>
            <person name="Lucocq J.M."/>
            <person name="Schweder T."/>
            <person name="Rattei T."/>
            <person name="Hall N."/>
            <person name="Hirt R.P."/>
            <person name="Embley T.M."/>
        </authorList>
    </citation>
    <scope>NUCLEOTIDE SEQUENCE [LARGE SCALE GENOMIC DNA]</scope>
</reference>
<dbReference type="Gene3D" id="1.10.510.10">
    <property type="entry name" value="Transferase(Phosphotransferase) domain 1"/>
    <property type="match status" value="1"/>
</dbReference>
<gene>
    <name evidence="8" type="ORF">THOM_0606</name>
</gene>
<dbReference type="PROSITE" id="PS50011">
    <property type="entry name" value="PROTEIN_KINASE_DOM"/>
    <property type="match status" value="1"/>
</dbReference>
<dbReference type="EC" id="2.7.11.1" evidence="8"/>
<evidence type="ECO:0000256" key="4">
    <source>
        <dbReference type="SAM" id="MobiDB-lite"/>
    </source>
</evidence>
<dbReference type="GO" id="GO:0070059">
    <property type="term" value="P:intrinsic apoptotic signaling pathway in response to endoplasmic reticulum stress"/>
    <property type="evidence" value="ECO:0007669"/>
    <property type="project" value="TreeGrafter"/>
</dbReference>
<name>L7JYA9_TRAHO</name>
<feature type="region of interest" description="Disordered" evidence="4">
    <location>
        <begin position="577"/>
        <end position="603"/>
    </location>
</feature>
<dbReference type="InterPro" id="IPR010513">
    <property type="entry name" value="KEN_dom"/>
</dbReference>
<organism evidence="8 9">
    <name type="scientific">Trachipleistophora hominis</name>
    <name type="common">Microsporidian parasite</name>
    <dbReference type="NCBI Taxonomy" id="72359"/>
    <lineage>
        <taxon>Eukaryota</taxon>
        <taxon>Fungi</taxon>
        <taxon>Fungi incertae sedis</taxon>
        <taxon>Microsporidia</taxon>
        <taxon>Pleistophoridae</taxon>
        <taxon>Trachipleistophora</taxon>
    </lineage>
</organism>
<keyword evidence="3" id="KW-0067">ATP-binding</keyword>
<dbReference type="InterPro" id="IPR011009">
    <property type="entry name" value="Kinase-like_dom_sf"/>
</dbReference>
<keyword evidence="8" id="KW-0418">Kinase</keyword>
<dbReference type="SMART" id="SM00580">
    <property type="entry name" value="PUG"/>
    <property type="match status" value="1"/>
</dbReference>
<dbReference type="PANTHER" id="PTHR13954:SF6">
    <property type="entry name" value="NON-SPECIFIC SERINE_THREONINE PROTEIN KINASE"/>
    <property type="match status" value="1"/>
</dbReference>
<evidence type="ECO:0000313" key="8">
    <source>
        <dbReference type="EMBL" id="ELQ76419.1"/>
    </source>
</evidence>
<dbReference type="InParanoid" id="L7JYA9"/>
<feature type="domain" description="KEN" evidence="7">
    <location>
        <begin position="738"/>
        <end position="865"/>
    </location>
</feature>
<dbReference type="OMA" id="INQPFLY"/>
<feature type="chain" id="PRO_5003978975" evidence="5">
    <location>
        <begin position="20"/>
        <end position="865"/>
    </location>
</feature>
<dbReference type="PANTHER" id="PTHR13954">
    <property type="entry name" value="IRE1-RELATED"/>
    <property type="match status" value="1"/>
</dbReference>
<dbReference type="GO" id="GO:0004674">
    <property type="term" value="F:protein serine/threonine kinase activity"/>
    <property type="evidence" value="ECO:0007669"/>
    <property type="project" value="UniProtKB-KW"/>
</dbReference>
<dbReference type="GO" id="GO:0036498">
    <property type="term" value="P:IRE1-mediated unfolded protein response"/>
    <property type="evidence" value="ECO:0007669"/>
    <property type="project" value="TreeGrafter"/>
</dbReference>
<dbReference type="SMART" id="SM00220">
    <property type="entry name" value="S_TKc"/>
    <property type="match status" value="1"/>
</dbReference>
<accession>L7JYA9</accession>
<feature type="signal peptide" evidence="5">
    <location>
        <begin position="1"/>
        <end position="19"/>
    </location>
</feature>
<evidence type="ECO:0000256" key="3">
    <source>
        <dbReference type="ARBA" id="ARBA00022840"/>
    </source>
</evidence>